<comment type="caution">
    <text evidence="1">The sequence shown here is derived from an EMBL/GenBank/DDBJ whole genome shotgun (WGS) entry which is preliminary data.</text>
</comment>
<keyword evidence="2" id="KW-1185">Reference proteome</keyword>
<dbReference type="EMBL" id="VTPC01090681">
    <property type="protein sequence ID" value="KAF2881930.1"/>
    <property type="molecule type" value="Genomic_DNA"/>
</dbReference>
<evidence type="ECO:0000313" key="2">
    <source>
        <dbReference type="Proteomes" id="UP000801492"/>
    </source>
</evidence>
<sequence>MTKEDWETQTLKQIAGDERKKNNKNRIPKVKINGREWKWNREEEILKLTKLTNGYWIYWFGVNTKENAKSGVALLKKDEKIRHVENEKMINGRLILINIKGKENEKYILVVRYGPNEDTRKEEKDKFLGELQETLDTTKK</sequence>
<proteinExistence type="predicted"/>
<dbReference type="InterPro" id="IPR036691">
    <property type="entry name" value="Endo/exonu/phosph_ase_sf"/>
</dbReference>
<dbReference type="Gene3D" id="3.60.10.10">
    <property type="entry name" value="Endonuclease/exonuclease/phosphatase"/>
    <property type="match status" value="1"/>
</dbReference>
<reference evidence="1" key="1">
    <citation type="submission" date="2019-08" db="EMBL/GenBank/DDBJ databases">
        <title>The genome of the North American firefly Photinus pyralis.</title>
        <authorList>
            <consortium name="Photinus pyralis genome working group"/>
            <person name="Fallon T.R."/>
            <person name="Sander Lower S.E."/>
            <person name="Weng J.-K."/>
        </authorList>
    </citation>
    <scope>NUCLEOTIDE SEQUENCE</scope>
    <source>
        <strain evidence="1">TRF0915ILg1</strain>
        <tissue evidence="1">Whole body</tissue>
    </source>
</reference>
<organism evidence="1 2">
    <name type="scientific">Ignelater luminosus</name>
    <name type="common">Cucubano</name>
    <name type="synonym">Pyrophorus luminosus</name>
    <dbReference type="NCBI Taxonomy" id="2038154"/>
    <lineage>
        <taxon>Eukaryota</taxon>
        <taxon>Metazoa</taxon>
        <taxon>Ecdysozoa</taxon>
        <taxon>Arthropoda</taxon>
        <taxon>Hexapoda</taxon>
        <taxon>Insecta</taxon>
        <taxon>Pterygota</taxon>
        <taxon>Neoptera</taxon>
        <taxon>Endopterygota</taxon>
        <taxon>Coleoptera</taxon>
        <taxon>Polyphaga</taxon>
        <taxon>Elateriformia</taxon>
        <taxon>Elateroidea</taxon>
        <taxon>Elateridae</taxon>
        <taxon>Agrypninae</taxon>
        <taxon>Pyrophorini</taxon>
        <taxon>Ignelater</taxon>
    </lineage>
</organism>
<gene>
    <name evidence="1" type="ORF">ILUMI_24245</name>
</gene>
<dbReference type="Proteomes" id="UP000801492">
    <property type="component" value="Unassembled WGS sequence"/>
</dbReference>
<protein>
    <submittedName>
        <fullName evidence="1">Uncharacterized protein</fullName>
    </submittedName>
</protein>
<accession>A0A8K0C6M0</accession>
<dbReference type="AlphaFoldDB" id="A0A8K0C6M0"/>
<name>A0A8K0C6M0_IGNLU</name>
<evidence type="ECO:0000313" key="1">
    <source>
        <dbReference type="EMBL" id="KAF2881930.1"/>
    </source>
</evidence>
<dbReference type="OrthoDB" id="10543501at2759"/>